<name>A0A832DQZ9_9AQUI</name>
<dbReference type="Proteomes" id="UP000885621">
    <property type="component" value="Unassembled WGS sequence"/>
</dbReference>
<dbReference type="Gene3D" id="3.30.70.20">
    <property type="match status" value="1"/>
</dbReference>
<dbReference type="AlphaFoldDB" id="A0A832DQZ9"/>
<accession>A0A832DQZ9</accession>
<comment type="caution">
    <text evidence="1">The sequence shown here is derived from an EMBL/GenBank/DDBJ whole genome shotgun (WGS) entry which is preliminary data.</text>
</comment>
<dbReference type="SUPFAM" id="SSF54862">
    <property type="entry name" value="4Fe-4S ferredoxins"/>
    <property type="match status" value="1"/>
</dbReference>
<dbReference type="EMBL" id="DSFC01000131">
    <property type="protein sequence ID" value="HEV09215.1"/>
    <property type="molecule type" value="Genomic_DNA"/>
</dbReference>
<evidence type="ECO:0000313" key="1">
    <source>
        <dbReference type="EMBL" id="HEV09215.1"/>
    </source>
</evidence>
<sequence length="96" mass="10928">MGKLKVVVDRNLCEGIGVCVPEAPKYIVLDKRHKAVILEPGKDKEQLFQEVLEKKKQEVVLELTIEEEEDIFRAAEACPVKAIFVYDPETGEQLYP</sequence>
<protein>
    <submittedName>
        <fullName evidence="1">Ferredoxin</fullName>
    </submittedName>
</protein>
<proteinExistence type="predicted"/>
<gene>
    <name evidence="1" type="ORF">ENO34_02310</name>
</gene>
<dbReference type="Pfam" id="PF13459">
    <property type="entry name" value="Fer4_15"/>
    <property type="match status" value="1"/>
</dbReference>
<organism evidence="1">
    <name type="scientific">Sulfurihydrogenibium azorense</name>
    <dbReference type="NCBI Taxonomy" id="309806"/>
    <lineage>
        <taxon>Bacteria</taxon>
        <taxon>Pseudomonadati</taxon>
        <taxon>Aquificota</taxon>
        <taxon>Aquificia</taxon>
        <taxon>Aquificales</taxon>
        <taxon>Hydrogenothermaceae</taxon>
        <taxon>Sulfurihydrogenibium</taxon>
    </lineage>
</organism>
<reference evidence="1" key="1">
    <citation type="journal article" date="2020" name="mSystems">
        <title>Genome- and Community-Level Interaction Insights into Carbon Utilization and Element Cycling Functions of Hydrothermarchaeota in Hydrothermal Sediment.</title>
        <authorList>
            <person name="Zhou Z."/>
            <person name="Liu Y."/>
            <person name="Xu W."/>
            <person name="Pan J."/>
            <person name="Luo Z.H."/>
            <person name="Li M."/>
        </authorList>
    </citation>
    <scope>NUCLEOTIDE SEQUENCE [LARGE SCALE GENOMIC DNA]</scope>
    <source>
        <strain evidence="1">SpSt-1257</strain>
    </source>
</reference>